<protein>
    <recommendedName>
        <fullName evidence="2">DUF1559 domain-containing protein</fullName>
    </recommendedName>
</protein>
<dbReference type="Pfam" id="PF07596">
    <property type="entry name" value="SBP_bac_10"/>
    <property type="match status" value="1"/>
</dbReference>
<organism evidence="3 4">
    <name type="scientific">Phycisphaera mikurensis (strain NBRC 102666 / KCTC 22515 / FYK2301M01)</name>
    <dbReference type="NCBI Taxonomy" id="1142394"/>
    <lineage>
        <taxon>Bacteria</taxon>
        <taxon>Pseudomonadati</taxon>
        <taxon>Planctomycetota</taxon>
        <taxon>Phycisphaerae</taxon>
        <taxon>Phycisphaerales</taxon>
        <taxon>Phycisphaeraceae</taxon>
        <taxon>Phycisphaera</taxon>
    </lineage>
</organism>
<dbReference type="Pfam" id="PF07963">
    <property type="entry name" value="N_methyl"/>
    <property type="match status" value="1"/>
</dbReference>
<dbReference type="SUPFAM" id="SSF54523">
    <property type="entry name" value="Pili subunits"/>
    <property type="match status" value="1"/>
</dbReference>
<sequence length="269" mass="28322">MPARSANRAFTLIELLVVVSIVALLVGLLLPALGAAREAARSAACGSNQRQLGITLAVYANDFEGQLPLGHALGPPPAGWRQYNYLVRTASADPGWRWMGLLYLNGGFESPEAFFCPSEADPLLSFDTVDNPWPVRGEPLPASKSTRVGYGVRPVVAWPFPGGAPMPRPAGGLPSIEALRPADAVTADHVHKPDRVRDRHGDGVNAGRADGSVGRVGLDRLAAVAVGGVRWLDTEGASFSPIFNGVMLRAADAAAGVEEAGVWHELRGP</sequence>
<dbReference type="Proteomes" id="UP000007881">
    <property type="component" value="Chromosome"/>
</dbReference>
<feature type="compositionally biased region" description="Basic and acidic residues" evidence="1">
    <location>
        <begin position="190"/>
        <end position="202"/>
    </location>
</feature>
<dbReference type="eggNOG" id="COG2165">
    <property type="taxonomic scope" value="Bacteria"/>
</dbReference>
<proteinExistence type="predicted"/>
<dbReference type="EMBL" id="AP012338">
    <property type="protein sequence ID" value="BAM02885.1"/>
    <property type="molecule type" value="Genomic_DNA"/>
</dbReference>
<gene>
    <name evidence="3" type="ordered locus">PSMK_07260</name>
</gene>
<evidence type="ECO:0000313" key="3">
    <source>
        <dbReference type="EMBL" id="BAM02885.1"/>
    </source>
</evidence>
<dbReference type="Gene3D" id="3.30.700.10">
    <property type="entry name" value="Glycoprotein, Type 4 Pilin"/>
    <property type="match status" value="1"/>
</dbReference>
<accession>I0IC97</accession>
<dbReference type="InterPro" id="IPR011453">
    <property type="entry name" value="DUF1559"/>
</dbReference>
<dbReference type="AlphaFoldDB" id="I0IC97"/>
<feature type="domain" description="DUF1559" evidence="2">
    <location>
        <begin position="35"/>
        <end position="87"/>
    </location>
</feature>
<dbReference type="PANTHER" id="PTHR30093:SF2">
    <property type="entry name" value="TYPE II SECRETION SYSTEM PROTEIN H"/>
    <property type="match status" value="1"/>
</dbReference>
<evidence type="ECO:0000259" key="2">
    <source>
        <dbReference type="Pfam" id="PF07596"/>
    </source>
</evidence>
<dbReference type="InterPro" id="IPR012902">
    <property type="entry name" value="N_methyl_site"/>
</dbReference>
<reference evidence="3 4" key="1">
    <citation type="submission" date="2012-02" db="EMBL/GenBank/DDBJ databases">
        <title>Complete genome sequence of Phycisphaera mikurensis NBRC 102666.</title>
        <authorList>
            <person name="Ankai A."/>
            <person name="Hosoyama A."/>
            <person name="Terui Y."/>
            <person name="Sekine M."/>
            <person name="Fukai R."/>
            <person name="Kato Y."/>
            <person name="Nakamura S."/>
            <person name="Yamada-Narita S."/>
            <person name="Kawakoshi A."/>
            <person name="Fukunaga Y."/>
            <person name="Yamazaki S."/>
            <person name="Fujita N."/>
        </authorList>
    </citation>
    <scope>NUCLEOTIDE SEQUENCE [LARGE SCALE GENOMIC DNA]</scope>
    <source>
        <strain evidence="4">NBRC 102666 / KCTC 22515 / FYK2301M01</strain>
    </source>
</reference>
<feature type="region of interest" description="Disordered" evidence="1">
    <location>
        <begin position="190"/>
        <end position="210"/>
    </location>
</feature>
<dbReference type="HOGENOM" id="CLU_1033867_0_0_0"/>
<dbReference type="PANTHER" id="PTHR30093">
    <property type="entry name" value="GENERAL SECRETION PATHWAY PROTEIN G"/>
    <property type="match status" value="1"/>
</dbReference>
<evidence type="ECO:0000313" key="4">
    <source>
        <dbReference type="Proteomes" id="UP000007881"/>
    </source>
</evidence>
<evidence type="ECO:0000256" key="1">
    <source>
        <dbReference type="SAM" id="MobiDB-lite"/>
    </source>
</evidence>
<dbReference type="KEGG" id="phm:PSMK_07260"/>
<name>I0IC97_PHYMF</name>
<dbReference type="InterPro" id="IPR045584">
    <property type="entry name" value="Pilin-like"/>
</dbReference>
<dbReference type="RefSeq" id="WP_014436105.1">
    <property type="nucleotide sequence ID" value="NC_017080.1"/>
</dbReference>
<keyword evidence="4" id="KW-1185">Reference proteome</keyword>
<dbReference type="STRING" id="1142394.PSMK_07260"/>
<dbReference type="NCBIfam" id="TIGR02532">
    <property type="entry name" value="IV_pilin_GFxxxE"/>
    <property type="match status" value="1"/>
</dbReference>